<dbReference type="Pfam" id="PF13516">
    <property type="entry name" value="LRR_6"/>
    <property type="match status" value="6"/>
</dbReference>
<dbReference type="FunFam" id="3.80.10.10:FF:000947">
    <property type="entry name" value="Si:dkey-286j17.4"/>
    <property type="match status" value="1"/>
</dbReference>
<keyword evidence="6" id="KW-0067">ATP-binding</keyword>
<dbReference type="InterPro" id="IPR001611">
    <property type="entry name" value="Leu-rich_rpt"/>
</dbReference>
<dbReference type="InterPro" id="IPR027417">
    <property type="entry name" value="P-loop_NTPase"/>
</dbReference>
<dbReference type="RefSeq" id="XP_053540313.1">
    <property type="nucleotide sequence ID" value="XM_053684338.1"/>
</dbReference>
<dbReference type="GO" id="GO:0005524">
    <property type="term" value="F:ATP binding"/>
    <property type="evidence" value="ECO:0007669"/>
    <property type="project" value="UniProtKB-KW"/>
</dbReference>
<evidence type="ECO:0000256" key="4">
    <source>
        <dbReference type="ARBA" id="ARBA00022737"/>
    </source>
</evidence>
<sequence>MTSNMSVSGEQDLKRDERMMEGKRSDSPEPSCMSMKSDWSMDHPLTFRDGASSPDVRPQQKKSNLSRNQLDSIFKELEHKVITLIKNELKRFRKLLSPDYPACTEREVDDEEDLHSVRDGALKITLHVLKNMNHTDLAHTLHNKLASVYQTKLKSSLREKFKRINEGISQHGSSALLNEIYTELYITEGWSGDVNNEHEVRQIETASRRPATQETPIKCNDLFKDKSIRSVLTKGVAGIGKTVSVQKFILDWAEGKANQDVTFMLPLPFRELNLMKQRHLSLMDLLHHFFPEIRKLEVIDCDSYKVVLIFDGLDECRLPLNFQKNERLCDVTESASVDVLLTNLIKGNLLPSALLWITSRPGAANQIPPECVDQVTEVRGFSDPQKEEYFRKRISDQSLANKIISHMKSSRSLYIMCHIPVFCWISATVLERMLGGAESGEIPKTLTQMFTHFLIFQIKHKDQKYHQKCDPDPQQTRESILALGKLAFQQLEKGNLIFYEEDLRECGIDVREVSVYSGVCTQIFREEFGLHLGKVFSFVHLSVQEFLAALYAFFCFIFRKTNVLVEQSTGLFNFFRKSDMSDLLRTAVDKALQSENGHLDLFLRFLLGLSLESNQTLLRGLMPQTGSSSHIKQETVEYIKEKIRENPSPEKSINLFHCLNELNDHSLVQEVQTYLNRGGYSRLRGTRLSPAQWSALVFVLLNSDQELDEFDLRKYDRSDECLLKLLPVVKASRRADLCECKLTEESCRVLSSVLRSNSSRLRELNLSLNKLQDSGVKLLSAGLENPHCTLETLSLCWCKLTEESCRVLSSVLRSNSSRLRELNLSHNNLQDSGVKLLSAGLENPHCTLETLRLCVCNLTEESCRVLSSVLRSNSSRLRELNLSVNNLQDSGVKLLSAGLENPHCTLETLRLRECKLTEESCRVLSSVLRSNSSRLRELNLSDNNLQDAGVKLLSAGLENPHCTLEILRMYNCSITDEGCAALASALRSNSSSHLRELNLNGNNPGESGVKLLSDLLKDPHCNLETLHINYNKLTRTGV</sequence>
<keyword evidence="5" id="KW-0547">Nucleotide-binding</keyword>
<dbReference type="Pfam" id="PF05729">
    <property type="entry name" value="NACHT"/>
    <property type="match status" value="1"/>
</dbReference>
<dbReference type="InterPro" id="IPR041075">
    <property type="entry name" value="NOD1/2_WH"/>
</dbReference>
<dbReference type="InterPro" id="IPR029495">
    <property type="entry name" value="NACHT-assoc"/>
</dbReference>
<dbReference type="InterPro" id="IPR032675">
    <property type="entry name" value="LRR_dom_sf"/>
</dbReference>
<dbReference type="FunFam" id="3.40.50.300:FF:000210">
    <property type="entry name" value="Si:dkey-16p6.1"/>
    <property type="match status" value="1"/>
</dbReference>
<dbReference type="InterPro" id="IPR051261">
    <property type="entry name" value="NLR"/>
</dbReference>
<accession>A0A9F7RNV2</accession>
<evidence type="ECO:0000256" key="2">
    <source>
        <dbReference type="ARBA" id="ARBA00022490"/>
    </source>
</evidence>
<evidence type="ECO:0000256" key="1">
    <source>
        <dbReference type="ARBA" id="ARBA00004496"/>
    </source>
</evidence>
<dbReference type="Proteomes" id="UP000221080">
    <property type="component" value="Chromosome 12"/>
</dbReference>
<keyword evidence="3" id="KW-0433">Leucine-rich repeat</keyword>
<evidence type="ECO:0000313" key="10">
    <source>
        <dbReference type="RefSeq" id="XP_053540313.1"/>
    </source>
</evidence>
<proteinExistence type="predicted"/>
<evidence type="ECO:0000256" key="7">
    <source>
        <dbReference type="SAM" id="MobiDB-lite"/>
    </source>
</evidence>
<dbReference type="InterPro" id="IPR007111">
    <property type="entry name" value="NACHT_NTPase"/>
</dbReference>
<evidence type="ECO:0000256" key="5">
    <source>
        <dbReference type="ARBA" id="ARBA00022741"/>
    </source>
</evidence>
<dbReference type="InterPro" id="IPR006553">
    <property type="entry name" value="Leu-rich_rpt_Cys-con_subtyp"/>
</dbReference>
<dbReference type="GeneID" id="128634112"/>
<feature type="region of interest" description="Disordered" evidence="7">
    <location>
        <begin position="1"/>
        <end position="64"/>
    </location>
</feature>
<keyword evidence="4" id="KW-0677">Repeat</keyword>
<dbReference type="SUPFAM" id="SSF52047">
    <property type="entry name" value="RNI-like"/>
    <property type="match status" value="1"/>
</dbReference>
<evidence type="ECO:0000256" key="3">
    <source>
        <dbReference type="ARBA" id="ARBA00022614"/>
    </source>
</evidence>
<dbReference type="Pfam" id="PF14484">
    <property type="entry name" value="FISNA"/>
    <property type="match status" value="1"/>
</dbReference>
<dbReference type="PANTHER" id="PTHR24106">
    <property type="entry name" value="NACHT, LRR AND CARD DOMAINS-CONTAINING"/>
    <property type="match status" value="1"/>
</dbReference>
<feature type="compositionally biased region" description="Basic and acidic residues" evidence="7">
    <location>
        <begin position="11"/>
        <end position="27"/>
    </location>
</feature>
<dbReference type="GO" id="GO:0005737">
    <property type="term" value="C:cytoplasm"/>
    <property type="evidence" value="ECO:0007669"/>
    <property type="project" value="UniProtKB-SubCell"/>
</dbReference>
<dbReference type="Gene3D" id="3.80.10.10">
    <property type="entry name" value="Ribonuclease Inhibitor"/>
    <property type="match status" value="2"/>
</dbReference>
<dbReference type="InterPro" id="IPR041267">
    <property type="entry name" value="NLRP_HD2"/>
</dbReference>
<dbReference type="SMART" id="SM00367">
    <property type="entry name" value="LRR_CC"/>
    <property type="match status" value="6"/>
</dbReference>
<evidence type="ECO:0000256" key="6">
    <source>
        <dbReference type="ARBA" id="ARBA00022840"/>
    </source>
</evidence>
<evidence type="ECO:0000313" key="9">
    <source>
        <dbReference type="Proteomes" id="UP000221080"/>
    </source>
</evidence>
<evidence type="ECO:0000259" key="8">
    <source>
        <dbReference type="PROSITE" id="PS50837"/>
    </source>
</evidence>
<organism evidence="9 10">
    <name type="scientific">Ictalurus punctatus</name>
    <name type="common">Channel catfish</name>
    <name type="synonym">Silurus punctatus</name>
    <dbReference type="NCBI Taxonomy" id="7998"/>
    <lineage>
        <taxon>Eukaryota</taxon>
        <taxon>Metazoa</taxon>
        <taxon>Chordata</taxon>
        <taxon>Craniata</taxon>
        <taxon>Vertebrata</taxon>
        <taxon>Euteleostomi</taxon>
        <taxon>Actinopterygii</taxon>
        <taxon>Neopterygii</taxon>
        <taxon>Teleostei</taxon>
        <taxon>Ostariophysi</taxon>
        <taxon>Siluriformes</taxon>
        <taxon>Ictaluridae</taxon>
        <taxon>Ictalurus</taxon>
    </lineage>
</organism>
<dbReference type="Gene3D" id="3.40.50.300">
    <property type="entry name" value="P-loop containing nucleotide triphosphate hydrolases"/>
    <property type="match status" value="1"/>
</dbReference>
<dbReference type="Pfam" id="PF17776">
    <property type="entry name" value="NLRC4_HD2"/>
    <property type="match status" value="1"/>
</dbReference>
<dbReference type="AlphaFoldDB" id="A0A9F7RNV2"/>
<comment type="subcellular location">
    <subcellularLocation>
        <location evidence="1">Cytoplasm</location>
    </subcellularLocation>
</comment>
<reference evidence="9" key="1">
    <citation type="journal article" date="2016" name="Nat. Commun.">
        <title>The channel catfish genome sequence provides insights into the evolution of scale formation in teleosts.</title>
        <authorList>
            <person name="Liu Z."/>
            <person name="Liu S."/>
            <person name="Yao J."/>
            <person name="Bao L."/>
            <person name="Zhang J."/>
            <person name="Li Y."/>
            <person name="Jiang C."/>
            <person name="Sun L."/>
            <person name="Wang R."/>
            <person name="Zhang Y."/>
            <person name="Zhou T."/>
            <person name="Zeng Q."/>
            <person name="Fu Q."/>
            <person name="Gao S."/>
            <person name="Li N."/>
            <person name="Koren S."/>
            <person name="Jiang Y."/>
            <person name="Zimin A."/>
            <person name="Xu P."/>
            <person name="Phillippy A.M."/>
            <person name="Geng X."/>
            <person name="Song L."/>
            <person name="Sun F."/>
            <person name="Li C."/>
            <person name="Wang X."/>
            <person name="Chen A."/>
            <person name="Jin Y."/>
            <person name="Yuan Z."/>
            <person name="Yang Y."/>
            <person name="Tan S."/>
            <person name="Peatman E."/>
            <person name="Lu J."/>
            <person name="Qin Z."/>
            <person name="Dunham R."/>
            <person name="Li Z."/>
            <person name="Sonstegard T."/>
            <person name="Feng J."/>
            <person name="Danzmann R.G."/>
            <person name="Schroeder S."/>
            <person name="Scheffler B."/>
            <person name="Duke M.V."/>
            <person name="Ballard L."/>
            <person name="Kucuktas H."/>
            <person name="Kaltenboeck L."/>
            <person name="Liu H."/>
            <person name="Armbruster J."/>
            <person name="Xie Y."/>
            <person name="Kirby M.L."/>
            <person name="Tian Y."/>
            <person name="Flanagan M.E."/>
            <person name="Mu W."/>
            <person name="Waldbieser G.C."/>
        </authorList>
    </citation>
    <scope>NUCLEOTIDE SEQUENCE [LARGE SCALE GENOMIC DNA]</scope>
    <source>
        <strain evidence="9">SDA103</strain>
    </source>
</reference>
<name>A0A9F7RNV2_ICTPU</name>
<dbReference type="SMART" id="SM01288">
    <property type="entry name" value="FISNA"/>
    <property type="match status" value="1"/>
</dbReference>
<dbReference type="SMART" id="SM00368">
    <property type="entry name" value="LRR_RI"/>
    <property type="match status" value="10"/>
</dbReference>
<reference evidence="10" key="2">
    <citation type="submission" date="2025-08" db="UniProtKB">
        <authorList>
            <consortium name="RefSeq"/>
        </authorList>
    </citation>
    <scope>IDENTIFICATION</scope>
    <source>
        <tissue evidence="10">Blood</tissue>
    </source>
</reference>
<dbReference type="PROSITE" id="PS50837">
    <property type="entry name" value="NACHT"/>
    <property type="match status" value="1"/>
</dbReference>
<keyword evidence="2" id="KW-0963">Cytoplasm</keyword>
<dbReference type="FunFam" id="3.80.10.10:FF:000100">
    <property type="entry name" value="Si:dkey-11n14.1"/>
    <property type="match status" value="1"/>
</dbReference>
<dbReference type="Pfam" id="PF17779">
    <property type="entry name" value="WHD_NOD2"/>
    <property type="match status" value="1"/>
</dbReference>
<keyword evidence="9" id="KW-1185">Reference proteome</keyword>
<feature type="domain" description="NACHT" evidence="8">
    <location>
        <begin position="229"/>
        <end position="363"/>
    </location>
</feature>
<dbReference type="CDD" id="cd00116">
    <property type="entry name" value="LRR_RI"/>
    <property type="match status" value="1"/>
</dbReference>
<protein>
    <submittedName>
        <fullName evidence="10">NACHT, LRR and PYD domains-containing protein 3 isoform X4</fullName>
    </submittedName>
</protein>
<gene>
    <name evidence="10" type="primary">LOC128634112</name>
</gene>
<dbReference type="PROSITE" id="PS51450">
    <property type="entry name" value="LRR"/>
    <property type="match status" value="1"/>
</dbReference>